<feature type="transmembrane region" description="Helical" evidence="1">
    <location>
        <begin position="178"/>
        <end position="199"/>
    </location>
</feature>
<evidence type="ECO:0008006" key="4">
    <source>
        <dbReference type="Google" id="ProtNLM"/>
    </source>
</evidence>
<keyword evidence="1" id="KW-0812">Transmembrane</keyword>
<dbReference type="AlphaFoldDB" id="A0A160PSJ0"/>
<feature type="transmembrane region" description="Helical" evidence="1">
    <location>
        <begin position="21"/>
        <end position="40"/>
    </location>
</feature>
<feature type="transmembrane region" description="Helical" evidence="1">
    <location>
        <begin position="140"/>
        <end position="158"/>
    </location>
</feature>
<sequence>MVNTVTTAVKHKNQSELFARVVSEICAPWVLNIVFFLILGGVTRSWTLGIVAALGTGVVPMILIISLMRLGKVGNHHVTARSQRGLIFVGIIVCVIVLLFLLGVLETPQLIWDGVFSALIFLAVFSAVTMKIKASVHVGLWVCLVSFLGLTVSMWWLLALLFTPVTAWSRMKIKHHTLAEICAGVVAGIVAVAVSYAFILT</sequence>
<evidence type="ECO:0000256" key="1">
    <source>
        <dbReference type="SAM" id="Phobius"/>
    </source>
</evidence>
<keyword evidence="1" id="KW-1133">Transmembrane helix</keyword>
<feature type="transmembrane region" description="Helical" evidence="1">
    <location>
        <begin position="46"/>
        <end position="65"/>
    </location>
</feature>
<evidence type="ECO:0000313" key="2">
    <source>
        <dbReference type="EMBL" id="BAU97247.1"/>
    </source>
</evidence>
<proteinExistence type="predicted"/>
<keyword evidence="1" id="KW-0472">Membrane</keyword>
<dbReference type="Proteomes" id="UP000218244">
    <property type="component" value="Chromosome"/>
</dbReference>
<dbReference type="KEGG" id="csur:N24_2985"/>
<dbReference type="EMBL" id="AP017369">
    <property type="protein sequence ID" value="BAU97247.1"/>
    <property type="molecule type" value="Genomic_DNA"/>
</dbReference>
<reference evidence="2 3" key="1">
    <citation type="submission" date="2016-02" db="EMBL/GenBank/DDBJ databases">
        <title>Corynebacterium glutamicum N24 whole genome sequencing project.</title>
        <authorList>
            <person name="Matsutani M."/>
            <person name="Nangtapong N."/>
            <person name="Yakushi T."/>
            <person name="Matsushita K."/>
        </authorList>
    </citation>
    <scope>NUCLEOTIDE SEQUENCE [LARGE SCALE GENOMIC DNA]</scope>
    <source>
        <strain evidence="2 3">N24</strain>
    </source>
</reference>
<feature type="transmembrane region" description="Helical" evidence="1">
    <location>
        <begin position="86"/>
        <end position="104"/>
    </location>
</feature>
<name>A0A160PSJ0_9CORY</name>
<feature type="transmembrane region" description="Helical" evidence="1">
    <location>
        <begin position="110"/>
        <end position="128"/>
    </location>
</feature>
<organism evidence="2 3">
    <name type="scientific">Corynebacterium suranareeae</name>
    <dbReference type="NCBI Taxonomy" id="2506452"/>
    <lineage>
        <taxon>Bacteria</taxon>
        <taxon>Bacillati</taxon>
        <taxon>Actinomycetota</taxon>
        <taxon>Actinomycetes</taxon>
        <taxon>Mycobacteriales</taxon>
        <taxon>Corynebacteriaceae</taxon>
        <taxon>Corynebacterium</taxon>
    </lineage>
</organism>
<gene>
    <name evidence="2" type="ORF">N24_2985</name>
</gene>
<evidence type="ECO:0000313" key="3">
    <source>
        <dbReference type="Proteomes" id="UP000218244"/>
    </source>
</evidence>
<keyword evidence="3" id="KW-1185">Reference proteome</keyword>
<accession>A0A160PSJ0</accession>
<protein>
    <recommendedName>
        <fullName evidence="4">Phosphoesterase</fullName>
    </recommendedName>
</protein>